<protein>
    <submittedName>
        <fullName evidence="4">Glycosyltransferase family 2 protein</fullName>
    </submittedName>
</protein>
<dbReference type="SUPFAM" id="SSF53448">
    <property type="entry name" value="Nucleotide-diphospho-sugar transferases"/>
    <property type="match status" value="1"/>
</dbReference>
<organism evidence="4 5">
    <name type="scientific">Candidatus Pullilachnospira gallistercoris</name>
    <dbReference type="NCBI Taxonomy" id="2840911"/>
    <lineage>
        <taxon>Bacteria</taxon>
        <taxon>Bacillati</taxon>
        <taxon>Bacillota</taxon>
        <taxon>Clostridia</taxon>
        <taxon>Lachnospirales</taxon>
        <taxon>Lachnospiraceae</taxon>
        <taxon>Lachnospiraceae incertae sedis</taxon>
        <taxon>Candidatus Pullilachnospira</taxon>
    </lineage>
</organism>
<dbReference type="EMBL" id="DVHM01000045">
    <property type="protein sequence ID" value="HIR70179.1"/>
    <property type="molecule type" value="Genomic_DNA"/>
</dbReference>
<evidence type="ECO:0000256" key="2">
    <source>
        <dbReference type="ARBA" id="ARBA00022679"/>
    </source>
</evidence>
<comment type="caution">
    <text evidence="4">The sequence shown here is derived from an EMBL/GenBank/DDBJ whole genome shotgun (WGS) entry which is preliminary data.</text>
</comment>
<feature type="domain" description="Glycosyltransferase 2-like" evidence="3">
    <location>
        <begin position="7"/>
        <end position="133"/>
    </location>
</feature>
<reference evidence="4" key="2">
    <citation type="journal article" date="2021" name="PeerJ">
        <title>Extensive microbial diversity within the chicken gut microbiome revealed by metagenomics and culture.</title>
        <authorList>
            <person name="Gilroy R."/>
            <person name="Ravi A."/>
            <person name="Getino M."/>
            <person name="Pursley I."/>
            <person name="Horton D.L."/>
            <person name="Alikhan N.F."/>
            <person name="Baker D."/>
            <person name="Gharbi K."/>
            <person name="Hall N."/>
            <person name="Watson M."/>
            <person name="Adriaenssens E.M."/>
            <person name="Foster-Nyarko E."/>
            <person name="Jarju S."/>
            <person name="Secka A."/>
            <person name="Antonio M."/>
            <person name="Oren A."/>
            <person name="Chaudhuri R.R."/>
            <person name="La Ragione R."/>
            <person name="Hildebrand F."/>
            <person name="Pallen M.J."/>
        </authorList>
    </citation>
    <scope>NUCLEOTIDE SEQUENCE</scope>
    <source>
        <strain evidence="4">ChiSjej5B23-6657</strain>
    </source>
</reference>
<dbReference type="Gene3D" id="3.90.550.10">
    <property type="entry name" value="Spore Coat Polysaccharide Biosynthesis Protein SpsA, Chain A"/>
    <property type="match status" value="1"/>
</dbReference>
<dbReference type="CDD" id="cd00761">
    <property type="entry name" value="Glyco_tranf_GTA_type"/>
    <property type="match status" value="1"/>
</dbReference>
<keyword evidence="2" id="KW-0808">Transferase</keyword>
<keyword evidence="1" id="KW-0328">Glycosyltransferase</keyword>
<name>A0A9D1E861_9FIRM</name>
<dbReference type="AlphaFoldDB" id="A0A9D1E861"/>
<accession>A0A9D1E861</accession>
<evidence type="ECO:0000313" key="5">
    <source>
        <dbReference type="Proteomes" id="UP000823912"/>
    </source>
</evidence>
<dbReference type="Pfam" id="PF00535">
    <property type="entry name" value="Glycos_transf_2"/>
    <property type="match status" value="1"/>
</dbReference>
<reference evidence="4" key="1">
    <citation type="submission" date="2020-10" db="EMBL/GenBank/DDBJ databases">
        <authorList>
            <person name="Gilroy R."/>
        </authorList>
    </citation>
    <scope>NUCLEOTIDE SEQUENCE</scope>
    <source>
        <strain evidence="4">ChiSjej5B23-6657</strain>
    </source>
</reference>
<dbReference type="Proteomes" id="UP000823912">
    <property type="component" value="Unassembled WGS sequence"/>
</dbReference>
<dbReference type="PANTHER" id="PTHR22916:SF51">
    <property type="entry name" value="GLYCOSYLTRANSFERASE EPSH-RELATED"/>
    <property type="match status" value="1"/>
</dbReference>
<dbReference type="InterPro" id="IPR029044">
    <property type="entry name" value="Nucleotide-diphossugar_trans"/>
</dbReference>
<proteinExistence type="predicted"/>
<dbReference type="PANTHER" id="PTHR22916">
    <property type="entry name" value="GLYCOSYLTRANSFERASE"/>
    <property type="match status" value="1"/>
</dbReference>
<dbReference type="InterPro" id="IPR001173">
    <property type="entry name" value="Glyco_trans_2-like"/>
</dbReference>
<gene>
    <name evidence="4" type="ORF">IAA55_02730</name>
</gene>
<dbReference type="GO" id="GO:0016757">
    <property type="term" value="F:glycosyltransferase activity"/>
    <property type="evidence" value="ECO:0007669"/>
    <property type="project" value="UniProtKB-KW"/>
</dbReference>
<sequence length="332" mass="38210">MGEVLISVVVPVYNAEKYLSDCVESILGQSYAAWELILVDDGSTDDSGAICDSYEKREERVRVIHQKNGGVTRARAAGLQQALGQYIYFVDADDWLESQTLKLTADIIETHRPKLISLGRLQESKGESRYLPEPVEPGFYVKEEVKASIWPAALMDIHMNNMYYSMGKVAERELLFTCLEKLDAHLRLGEDAVLSVWLYALADSVYVCGEACYHYRVTEHSASNGFRLELINQVRDTVKYFENRKDIPIPGLEEQLHRYVVMVSSTYLLMAAKARASKQLPQIKKRLVQERFQWHFDRAEFQTASLLTRLLHFMLRRGWIRAAYVFLILSRR</sequence>
<evidence type="ECO:0000259" key="3">
    <source>
        <dbReference type="Pfam" id="PF00535"/>
    </source>
</evidence>
<evidence type="ECO:0000256" key="1">
    <source>
        <dbReference type="ARBA" id="ARBA00022676"/>
    </source>
</evidence>
<evidence type="ECO:0000313" key="4">
    <source>
        <dbReference type="EMBL" id="HIR70179.1"/>
    </source>
</evidence>